<keyword evidence="1" id="KW-1133">Transmembrane helix</keyword>
<dbReference type="InParanoid" id="A0A146G6S0"/>
<feature type="transmembrane region" description="Helical" evidence="1">
    <location>
        <begin position="193"/>
        <end position="217"/>
    </location>
</feature>
<feature type="transmembrane region" description="Helical" evidence="1">
    <location>
        <begin position="305"/>
        <end position="328"/>
    </location>
</feature>
<dbReference type="AlphaFoldDB" id="A0A146G6S0"/>
<feature type="domain" description="STAS" evidence="2">
    <location>
        <begin position="17"/>
        <end position="89"/>
    </location>
</feature>
<dbReference type="STRING" id="690879.TSACC_21488"/>
<dbReference type="GO" id="GO:0005548">
    <property type="term" value="F:phospholipid transporter activity"/>
    <property type="evidence" value="ECO:0007669"/>
    <property type="project" value="TreeGrafter"/>
</dbReference>
<feature type="transmembrane region" description="Helical" evidence="1">
    <location>
        <begin position="159"/>
        <end position="181"/>
    </location>
</feature>
<dbReference type="InterPro" id="IPR058548">
    <property type="entry name" value="MlaB-like_STAS"/>
</dbReference>
<gene>
    <name evidence="3" type="ORF">TSACC_21488</name>
</gene>
<evidence type="ECO:0000259" key="2">
    <source>
        <dbReference type="PROSITE" id="PS50801"/>
    </source>
</evidence>
<evidence type="ECO:0000313" key="3">
    <source>
        <dbReference type="EMBL" id="GAT33082.1"/>
    </source>
</evidence>
<sequence length="368" mass="39647">MPAETQEEASYRQEGGVVHLSGRLDAEGSAQLWRTIFQRSRKKRDAVMSIDASGLTYCDGAGIALLFALSRQTKASIDNLAPEFQKLLDQFSSDSFDRPVDPPRKISAIEKLGMGGAEFGRDLYEQVVFLGRMSVVSVQTLFRPSLVRWGDMWRVFEKAGVNAVGIVGMIGFLMGLIMAFQSAIPLKQFGVDIFVINLVALAMFRELGAIMTAILLAGRSGSAFAAEIGTMKVNEELNALKTMGIDDARFLVAPRMIAGIIATPLLSIYANLMGLLGGFIVMMSFGFPFAALYRQVTANVEINDILSGLIKSVIFGVLVAGIGCLRGLQTKSGATAVGDSTTRAVVSGIVLIVITDAIFAVIFYVLNF</sequence>
<keyword evidence="4" id="KW-1185">Reference proteome</keyword>
<proteinExistence type="predicted"/>
<dbReference type="Proteomes" id="UP000076023">
    <property type="component" value="Unassembled WGS sequence"/>
</dbReference>
<dbReference type="SUPFAM" id="SSF52091">
    <property type="entry name" value="SpoIIaa-like"/>
    <property type="match status" value="1"/>
</dbReference>
<dbReference type="EMBL" id="BDCO01000002">
    <property type="protein sequence ID" value="GAT33082.1"/>
    <property type="molecule type" value="Genomic_DNA"/>
</dbReference>
<dbReference type="CDD" id="cd07043">
    <property type="entry name" value="STAS_anti-anti-sigma_factors"/>
    <property type="match status" value="1"/>
</dbReference>
<dbReference type="Gene3D" id="3.30.750.24">
    <property type="entry name" value="STAS domain"/>
    <property type="match status" value="1"/>
</dbReference>
<comment type="caution">
    <text evidence="3">The sequence shown here is derived from an EMBL/GenBank/DDBJ whole genome shotgun (WGS) entry which is preliminary data.</text>
</comment>
<dbReference type="PANTHER" id="PTHR30188:SF3">
    <property type="entry name" value="ABC TRANSPORTER PERMEASE"/>
    <property type="match status" value="1"/>
</dbReference>
<feature type="transmembrane region" description="Helical" evidence="1">
    <location>
        <begin position="275"/>
        <end position="293"/>
    </location>
</feature>
<dbReference type="InterPro" id="IPR030802">
    <property type="entry name" value="Permease_MalE"/>
</dbReference>
<dbReference type="Pfam" id="PF13466">
    <property type="entry name" value="STAS_2"/>
    <property type="match status" value="1"/>
</dbReference>
<dbReference type="InterPro" id="IPR036513">
    <property type="entry name" value="STAS_dom_sf"/>
</dbReference>
<keyword evidence="1" id="KW-0472">Membrane</keyword>
<dbReference type="Pfam" id="PF02405">
    <property type="entry name" value="MlaE"/>
    <property type="match status" value="1"/>
</dbReference>
<accession>A0A146G6S0</accession>
<reference evidence="4" key="1">
    <citation type="journal article" date="2017" name="Genome Announc.">
        <title>Draft Genome Sequence of Terrimicrobium sacchariphilum NM-5T, a Facultative Anaerobic Soil Bacterium of the Class Spartobacteria.</title>
        <authorList>
            <person name="Qiu Y.L."/>
            <person name="Tourlousse D.M."/>
            <person name="Matsuura N."/>
            <person name="Ohashi A."/>
            <person name="Sekiguchi Y."/>
        </authorList>
    </citation>
    <scope>NUCLEOTIDE SEQUENCE [LARGE SCALE GENOMIC DNA]</scope>
    <source>
        <strain evidence="4">NM-5</strain>
    </source>
</reference>
<name>A0A146G6S0_TERSA</name>
<evidence type="ECO:0000313" key="4">
    <source>
        <dbReference type="Proteomes" id="UP000076023"/>
    </source>
</evidence>
<dbReference type="InterPro" id="IPR002645">
    <property type="entry name" value="STAS_dom"/>
</dbReference>
<evidence type="ECO:0000256" key="1">
    <source>
        <dbReference type="SAM" id="Phobius"/>
    </source>
</evidence>
<protein>
    <submittedName>
        <fullName evidence="3">Phospholipid/cholesterol/gamma-HCH transport system permease protein</fullName>
    </submittedName>
</protein>
<feature type="transmembrane region" description="Helical" evidence="1">
    <location>
        <begin position="348"/>
        <end position="366"/>
    </location>
</feature>
<keyword evidence="1" id="KW-0812">Transmembrane</keyword>
<organism evidence="3 4">
    <name type="scientific">Terrimicrobium sacchariphilum</name>
    <dbReference type="NCBI Taxonomy" id="690879"/>
    <lineage>
        <taxon>Bacteria</taxon>
        <taxon>Pseudomonadati</taxon>
        <taxon>Verrucomicrobiota</taxon>
        <taxon>Terrimicrobiia</taxon>
        <taxon>Terrimicrobiales</taxon>
        <taxon>Terrimicrobiaceae</taxon>
        <taxon>Terrimicrobium</taxon>
    </lineage>
</organism>
<dbReference type="PANTHER" id="PTHR30188">
    <property type="entry name" value="ABC TRANSPORTER PERMEASE PROTEIN-RELATED"/>
    <property type="match status" value="1"/>
</dbReference>
<dbReference type="GO" id="GO:0043190">
    <property type="term" value="C:ATP-binding cassette (ABC) transporter complex"/>
    <property type="evidence" value="ECO:0007669"/>
    <property type="project" value="InterPro"/>
</dbReference>
<dbReference type="RefSeq" id="WP_075078856.1">
    <property type="nucleotide sequence ID" value="NZ_BDCO01000002.1"/>
</dbReference>
<dbReference type="PROSITE" id="PS50801">
    <property type="entry name" value="STAS"/>
    <property type="match status" value="1"/>
</dbReference>